<accession>A0AA86JMT3</accession>
<dbReference type="SUPFAM" id="SSF88946">
    <property type="entry name" value="Sigma2 domain of RNA polymerase sigma factors"/>
    <property type="match status" value="1"/>
</dbReference>
<reference evidence="5" key="1">
    <citation type="submission" date="2021-10" db="EMBL/GenBank/DDBJ databases">
        <authorList>
            <person name="Mesa V."/>
        </authorList>
    </citation>
    <scope>NUCLEOTIDE SEQUENCE</scope>
    <source>
        <strain evidence="5">CC3_PB</strain>
    </source>
</reference>
<dbReference type="InterPro" id="IPR007630">
    <property type="entry name" value="RNA_pol_sigma70_r4"/>
</dbReference>
<dbReference type="InterPro" id="IPR014284">
    <property type="entry name" value="RNA_pol_sigma-70_dom"/>
</dbReference>
<dbReference type="PANTHER" id="PTHR30603">
    <property type="entry name" value="RNA POLYMERASE SIGMA FACTOR RPO"/>
    <property type="match status" value="1"/>
</dbReference>
<dbReference type="GO" id="GO:0016987">
    <property type="term" value="F:sigma factor activity"/>
    <property type="evidence" value="ECO:0007669"/>
    <property type="project" value="UniProtKB-KW"/>
</dbReference>
<dbReference type="SUPFAM" id="SSF88659">
    <property type="entry name" value="Sigma3 and sigma4 domains of RNA polymerase sigma factors"/>
    <property type="match status" value="1"/>
</dbReference>
<dbReference type="Gene3D" id="1.20.120.1810">
    <property type="match status" value="1"/>
</dbReference>
<evidence type="ECO:0000256" key="4">
    <source>
        <dbReference type="ARBA" id="ARBA00023163"/>
    </source>
</evidence>
<dbReference type="RefSeq" id="WP_210888712.1">
    <property type="nucleotide sequence ID" value="NZ_CAKJVE010000004.1"/>
</dbReference>
<dbReference type="Proteomes" id="UP000789738">
    <property type="component" value="Unassembled WGS sequence"/>
</dbReference>
<evidence type="ECO:0000256" key="2">
    <source>
        <dbReference type="ARBA" id="ARBA00023082"/>
    </source>
</evidence>
<dbReference type="GO" id="GO:0003677">
    <property type="term" value="F:DNA binding"/>
    <property type="evidence" value="ECO:0007669"/>
    <property type="project" value="UniProtKB-KW"/>
</dbReference>
<sequence>MNNEELVQLYQEGNKQALNELIEQNTGIIKKISNKYMNINNALEFDDLFNSGVIGFIYAVKKYDFNNDKKAKFITYAVHYISRYIHSCVNGTSEKDVANNNFYNSCLSLNTPVINNSDSEDIDIIDTVESHENGFENVEDKIYIEQLRSDLEGAMMEVNTLREREILELHYGWNCKACTYNEIAEILNLTKNRPQQIEGKALRKLRWSKEGRALKEKYKDDIVSYHDCSYISIERKIDDEIAEFYNRLVI</sequence>
<keyword evidence="2" id="KW-0731">Sigma factor</keyword>
<organism evidence="5 6">
    <name type="scientific">Clostridium neonatale</name>
    <dbReference type="NCBI Taxonomy" id="137838"/>
    <lineage>
        <taxon>Bacteria</taxon>
        <taxon>Bacillati</taxon>
        <taxon>Bacillota</taxon>
        <taxon>Clostridia</taxon>
        <taxon>Eubacteriales</taxon>
        <taxon>Clostridiaceae</taxon>
        <taxon>Clostridium</taxon>
    </lineage>
</organism>
<name>A0AA86JMT3_9CLOT</name>
<dbReference type="AlphaFoldDB" id="A0AA86JMT3"/>
<dbReference type="InterPro" id="IPR050239">
    <property type="entry name" value="Sigma-70_RNA_pol_init_factors"/>
</dbReference>
<dbReference type="EMBL" id="CAKJVE010000004">
    <property type="protein sequence ID" value="CAG9702616.1"/>
    <property type="molecule type" value="Genomic_DNA"/>
</dbReference>
<keyword evidence="3" id="KW-0238">DNA-binding</keyword>
<proteinExistence type="predicted"/>
<protein>
    <submittedName>
        <fullName evidence="5">Uncharacterized protein</fullName>
    </submittedName>
</protein>
<comment type="caution">
    <text evidence="5">The sequence shown here is derived from an EMBL/GenBank/DDBJ whole genome shotgun (WGS) entry which is preliminary data.</text>
</comment>
<dbReference type="NCBIfam" id="TIGR02937">
    <property type="entry name" value="sigma70-ECF"/>
    <property type="match status" value="1"/>
</dbReference>
<gene>
    <name evidence="5" type="ORF">CNEO_40074</name>
</gene>
<dbReference type="CDD" id="cd06171">
    <property type="entry name" value="Sigma70_r4"/>
    <property type="match status" value="1"/>
</dbReference>
<dbReference type="PANTHER" id="PTHR30603:SF47">
    <property type="entry name" value="RNA POLYMERASE SIGMA FACTOR SIGD, CHLOROPLASTIC"/>
    <property type="match status" value="1"/>
</dbReference>
<keyword evidence="1" id="KW-0805">Transcription regulation</keyword>
<dbReference type="PIRSF" id="PIRSF000770">
    <property type="entry name" value="RNA_pol_sigma-SigE/K"/>
    <property type="match status" value="1"/>
</dbReference>
<evidence type="ECO:0000313" key="5">
    <source>
        <dbReference type="EMBL" id="CAG9702616.1"/>
    </source>
</evidence>
<dbReference type="Pfam" id="PF04545">
    <property type="entry name" value="Sigma70_r4"/>
    <property type="match status" value="1"/>
</dbReference>
<dbReference type="InterPro" id="IPR013324">
    <property type="entry name" value="RNA_pol_sigma_r3/r4-like"/>
</dbReference>
<dbReference type="Gene3D" id="1.10.10.10">
    <property type="entry name" value="Winged helix-like DNA-binding domain superfamily/Winged helix DNA-binding domain"/>
    <property type="match status" value="1"/>
</dbReference>
<evidence type="ECO:0000256" key="1">
    <source>
        <dbReference type="ARBA" id="ARBA00023015"/>
    </source>
</evidence>
<keyword evidence="4" id="KW-0804">Transcription</keyword>
<dbReference type="GO" id="GO:0006352">
    <property type="term" value="P:DNA-templated transcription initiation"/>
    <property type="evidence" value="ECO:0007669"/>
    <property type="project" value="InterPro"/>
</dbReference>
<dbReference type="InterPro" id="IPR000943">
    <property type="entry name" value="RNA_pol_sigma70"/>
</dbReference>
<evidence type="ECO:0000256" key="3">
    <source>
        <dbReference type="ARBA" id="ARBA00023125"/>
    </source>
</evidence>
<dbReference type="InterPro" id="IPR036388">
    <property type="entry name" value="WH-like_DNA-bd_sf"/>
</dbReference>
<dbReference type="PRINTS" id="PR00046">
    <property type="entry name" value="SIGMA70FCT"/>
</dbReference>
<dbReference type="InterPro" id="IPR013325">
    <property type="entry name" value="RNA_pol_sigma_r2"/>
</dbReference>
<evidence type="ECO:0000313" key="6">
    <source>
        <dbReference type="Proteomes" id="UP000789738"/>
    </source>
</evidence>